<name>A0A067JTR0_JATCU</name>
<organism evidence="3 4">
    <name type="scientific">Jatropha curcas</name>
    <name type="common">Barbados nut</name>
    <dbReference type="NCBI Taxonomy" id="180498"/>
    <lineage>
        <taxon>Eukaryota</taxon>
        <taxon>Viridiplantae</taxon>
        <taxon>Streptophyta</taxon>
        <taxon>Embryophyta</taxon>
        <taxon>Tracheophyta</taxon>
        <taxon>Spermatophyta</taxon>
        <taxon>Magnoliopsida</taxon>
        <taxon>eudicotyledons</taxon>
        <taxon>Gunneridae</taxon>
        <taxon>Pentapetalae</taxon>
        <taxon>rosids</taxon>
        <taxon>fabids</taxon>
        <taxon>Malpighiales</taxon>
        <taxon>Euphorbiaceae</taxon>
        <taxon>Crotonoideae</taxon>
        <taxon>Jatropheae</taxon>
        <taxon>Jatropha</taxon>
    </lineage>
</organism>
<dbReference type="PANTHER" id="PTHR31625">
    <property type="match status" value="1"/>
</dbReference>
<protein>
    <submittedName>
        <fullName evidence="3">Uncharacterized protein</fullName>
    </submittedName>
</protein>
<keyword evidence="1" id="KW-0808">Transferase</keyword>
<evidence type="ECO:0000313" key="4">
    <source>
        <dbReference type="Proteomes" id="UP000027138"/>
    </source>
</evidence>
<dbReference type="Gene3D" id="3.30.559.10">
    <property type="entry name" value="Chloramphenicol acetyltransferase-like domain"/>
    <property type="match status" value="2"/>
</dbReference>
<gene>
    <name evidence="3" type="ORF">JCGZ_19951</name>
</gene>
<dbReference type="GO" id="GO:0016747">
    <property type="term" value="F:acyltransferase activity, transferring groups other than amino-acyl groups"/>
    <property type="evidence" value="ECO:0007669"/>
    <property type="project" value="UniProtKB-ARBA"/>
</dbReference>
<dbReference type="Pfam" id="PF02458">
    <property type="entry name" value="Transferase"/>
    <property type="match status" value="1"/>
</dbReference>
<sequence>MEASDLVKILGVHRVTPLASSPKSTTESSLALTHFDMICLKFYPVEQIFFYEFNNLTLSFFNSVIIPKLKSSLSLALLHFLPLAGNIKWPSNATKPCILYTVNDGILVRIAESAANFTHLSSNQMKEAIESRLYIPELNISDSTAAIIAIQITLFPYQGFSIGVTVHHAVFDGKSLTLFLKAWAYICKQSEIEKNPTLLPELFPLFDRAVVQDPEGLDMVCLNDWMEAKLPGLNDKARSLKLLPTTTSFSNLTRATFKLSSNDIDKLRQRVVSTLDDDDKLKSRYLSTFVLSFAYTLVCLAKVKMFGKEKEIHIAFSADLRARLDPPVPENYFGNLVIGNVILIEAGPLFEENGINFIVKKLDDKIQGLEKGTLKGAKLANSLKPMELSKLEAIGVAGSPKFKLYDIDFGWGRPKKVEIVSIDRSGVISMVESKDESGGVEIGLVLQKYEMETFDSLFVNGILDL</sequence>
<accession>A0A067JTR0</accession>
<dbReference type="OrthoDB" id="1862401at2759"/>
<evidence type="ECO:0000256" key="1">
    <source>
        <dbReference type="ARBA" id="ARBA00022679"/>
    </source>
</evidence>
<dbReference type="Proteomes" id="UP000027138">
    <property type="component" value="Unassembled WGS sequence"/>
</dbReference>
<dbReference type="InterPro" id="IPR023213">
    <property type="entry name" value="CAT-like_dom_sf"/>
</dbReference>
<evidence type="ECO:0000313" key="3">
    <source>
        <dbReference type="EMBL" id="KDP27252.1"/>
    </source>
</evidence>
<evidence type="ECO:0000256" key="2">
    <source>
        <dbReference type="ARBA" id="ARBA00023315"/>
    </source>
</evidence>
<dbReference type="InterPro" id="IPR051504">
    <property type="entry name" value="Plant_metabolite_acyltrans"/>
</dbReference>
<keyword evidence="4" id="KW-1185">Reference proteome</keyword>
<proteinExistence type="predicted"/>
<keyword evidence="2" id="KW-0012">Acyltransferase</keyword>
<dbReference type="AlphaFoldDB" id="A0A067JTR0"/>
<dbReference type="EMBL" id="KK914862">
    <property type="protein sequence ID" value="KDP27252.1"/>
    <property type="molecule type" value="Genomic_DNA"/>
</dbReference>
<reference evidence="3 4" key="1">
    <citation type="journal article" date="2014" name="PLoS ONE">
        <title>Global Analysis of Gene Expression Profiles in Physic Nut (Jatropha curcas L.) Seedlings Exposed to Salt Stress.</title>
        <authorList>
            <person name="Zhang L."/>
            <person name="Zhang C."/>
            <person name="Wu P."/>
            <person name="Chen Y."/>
            <person name="Li M."/>
            <person name="Jiang H."/>
            <person name="Wu G."/>
        </authorList>
    </citation>
    <scope>NUCLEOTIDE SEQUENCE [LARGE SCALE GENOMIC DNA]</scope>
    <source>
        <strain evidence="4">cv. GZQX0401</strain>
        <tissue evidence="3">Young leaves</tissue>
    </source>
</reference>